<comment type="similarity">
    <text evidence="1">Belongs to the sigma-70 factor family. ECF subfamily.</text>
</comment>
<dbReference type="NCBIfam" id="TIGR02937">
    <property type="entry name" value="sigma70-ECF"/>
    <property type="match status" value="1"/>
</dbReference>
<dbReference type="PANTHER" id="PTHR43133">
    <property type="entry name" value="RNA POLYMERASE ECF-TYPE SIGMA FACTO"/>
    <property type="match status" value="1"/>
</dbReference>
<sequence length="165" mass="19399">MRQYVVTGDSKLLARLYDNCADDLYHYLVSHADKELANDVSQKTWLRVIDKRHLYRSNGQFRAWLFTLARNQLMDEFRRIQRQPLSEPVDVVAQAIKDPGDDLQKRFDKAITSLPFLQREAFVLHHEGFGLQDIAQITGEPTETIKSRIRYAKKQLKRLLEMDHD</sequence>
<evidence type="ECO:0000313" key="9">
    <source>
        <dbReference type="Proteomes" id="UP000068447"/>
    </source>
</evidence>
<dbReference type="Gene3D" id="1.10.1740.10">
    <property type="match status" value="1"/>
</dbReference>
<dbReference type="AlphaFoldDB" id="A0A0U2ZCR8"/>
<dbReference type="InterPro" id="IPR036388">
    <property type="entry name" value="WH-like_DNA-bd_sf"/>
</dbReference>
<dbReference type="EMBL" id="CP013650">
    <property type="protein sequence ID" value="ALT00325.1"/>
    <property type="molecule type" value="Genomic_DNA"/>
</dbReference>
<keyword evidence="3" id="KW-0731">Sigma factor</keyword>
<proteinExistence type="inferred from homology"/>
<evidence type="ECO:0000256" key="4">
    <source>
        <dbReference type="ARBA" id="ARBA00023125"/>
    </source>
</evidence>
<feature type="domain" description="RNA polymerase sigma factor 70 region 4 type 2" evidence="7">
    <location>
        <begin position="106"/>
        <end position="156"/>
    </location>
</feature>
<dbReference type="InterPro" id="IPR007627">
    <property type="entry name" value="RNA_pol_sigma70_r2"/>
</dbReference>
<evidence type="ECO:0000256" key="2">
    <source>
        <dbReference type="ARBA" id="ARBA00023015"/>
    </source>
</evidence>
<keyword evidence="9" id="KW-1185">Reference proteome</keyword>
<dbReference type="SUPFAM" id="SSF88659">
    <property type="entry name" value="Sigma3 and sigma4 domains of RNA polymerase sigma factors"/>
    <property type="match status" value="1"/>
</dbReference>
<dbReference type="GO" id="GO:0006352">
    <property type="term" value="P:DNA-templated transcription initiation"/>
    <property type="evidence" value="ECO:0007669"/>
    <property type="project" value="InterPro"/>
</dbReference>
<dbReference type="InterPro" id="IPR014284">
    <property type="entry name" value="RNA_pol_sigma-70_dom"/>
</dbReference>
<dbReference type="Gene3D" id="1.10.10.10">
    <property type="entry name" value="Winged helix-like DNA-binding domain superfamily/Winged helix DNA-binding domain"/>
    <property type="match status" value="1"/>
</dbReference>
<evidence type="ECO:0000259" key="7">
    <source>
        <dbReference type="Pfam" id="PF08281"/>
    </source>
</evidence>
<dbReference type="InterPro" id="IPR013325">
    <property type="entry name" value="RNA_pol_sigma_r2"/>
</dbReference>
<dbReference type="InterPro" id="IPR013324">
    <property type="entry name" value="RNA_pol_sigma_r3/r4-like"/>
</dbReference>
<dbReference type="GO" id="GO:0003677">
    <property type="term" value="F:DNA binding"/>
    <property type="evidence" value="ECO:0007669"/>
    <property type="project" value="UniProtKB-KW"/>
</dbReference>
<dbReference type="InterPro" id="IPR039425">
    <property type="entry name" value="RNA_pol_sigma-70-like"/>
</dbReference>
<evidence type="ECO:0000256" key="3">
    <source>
        <dbReference type="ARBA" id="ARBA00023082"/>
    </source>
</evidence>
<dbReference type="STRING" id="1526571.AT746_04510"/>
<dbReference type="InterPro" id="IPR013249">
    <property type="entry name" value="RNA_pol_sigma70_r4_t2"/>
</dbReference>
<dbReference type="Pfam" id="PF04542">
    <property type="entry name" value="Sigma70_r2"/>
    <property type="match status" value="1"/>
</dbReference>
<name>A0A0U2ZCR8_9ALTE</name>
<organism evidence="8 9">
    <name type="scientific">Lacimicrobium alkaliphilum</name>
    <dbReference type="NCBI Taxonomy" id="1526571"/>
    <lineage>
        <taxon>Bacteria</taxon>
        <taxon>Pseudomonadati</taxon>
        <taxon>Pseudomonadota</taxon>
        <taxon>Gammaproteobacteria</taxon>
        <taxon>Alteromonadales</taxon>
        <taxon>Alteromonadaceae</taxon>
        <taxon>Lacimicrobium</taxon>
    </lineage>
</organism>
<dbReference type="SUPFAM" id="SSF88946">
    <property type="entry name" value="Sigma2 domain of RNA polymerase sigma factors"/>
    <property type="match status" value="1"/>
</dbReference>
<keyword evidence="2" id="KW-0805">Transcription regulation</keyword>
<protein>
    <submittedName>
        <fullName evidence="8">RNA polymerase subunit sigma-24</fullName>
    </submittedName>
</protein>
<reference evidence="8 9" key="1">
    <citation type="submission" date="2015-12" db="EMBL/GenBank/DDBJ databases">
        <title>Complete genome of Lacimicrobium alkaliphilum KCTC 32984.</title>
        <authorList>
            <person name="Kim S.-G."/>
            <person name="Lee Y.-J."/>
        </authorList>
    </citation>
    <scope>NUCLEOTIDE SEQUENCE [LARGE SCALE GENOMIC DNA]</scope>
    <source>
        <strain evidence="8 9">YelD216</strain>
    </source>
</reference>
<dbReference type="OrthoDB" id="9782108at2"/>
<feature type="domain" description="RNA polymerase sigma-70 region 2" evidence="6">
    <location>
        <begin position="16"/>
        <end position="82"/>
    </location>
</feature>
<gene>
    <name evidence="8" type="ORF">AT746_04510</name>
</gene>
<keyword evidence="4" id="KW-0238">DNA-binding</keyword>
<keyword evidence="5" id="KW-0804">Transcription</keyword>
<evidence type="ECO:0000259" key="6">
    <source>
        <dbReference type="Pfam" id="PF04542"/>
    </source>
</evidence>
<dbReference type="PANTHER" id="PTHR43133:SF8">
    <property type="entry name" value="RNA POLYMERASE SIGMA FACTOR HI_1459-RELATED"/>
    <property type="match status" value="1"/>
</dbReference>
<dbReference type="KEGG" id="lal:AT746_04510"/>
<dbReference type="GO" id="GO:0016987">
    <property type="term" value="F:sigma factor activity"/>
    <property type="evidence" value="ECO:0007669"/>
    <property type="project" value="UniProtKB-KW"/>
</dbReference>
<evidence type="ECO:0000313" key="8">
    <source>
        <dbReference type="EMBL" id="ALT00325.1"/>
    </source>
</evidence>
<dbReference type="Pfam" id="PF08281">
    <property type="entry name" value="Sigma70_r4_2"/>
    <property type="match status" value="1"/>
</dbReference>
<evidence type="ECO:0000256" key="5">
    <source>
        <dbReference type="ARBA" id="ARBA00023163"/>
    </source>
</evidence>
<evidence type="ECO:0000256" key="1">
    <source>
        <dbReference type="ARBA" id="ARBA00010641"/>
    </source>
</evidence>
<accession>A0A0U2ZCR8</accession>
<dbReference type="Proteomes" id="UP000068447">
    <property type="component" value="Chromosome"/>
</dbReference>